<dbReference type="InterPro" id="IPR040964">
    <property type="entry name" value="SBD"/>
</dbReference>
<evidence type="ECO:0000313" key="2">
    <source>
        <dbReference type="EMBL" id="GHI63150.1"/>
    </source>
</evidence>
<name>A0ABQ3S554_9ACTN</name>
<protein>
    <recommendedName>
        <fullName evidence="1">OAA-family lectin sugar binding domain-containing protein</fullName>
    </recommendedName>
</protein>
<dbReference type="EMBL" id="BNEB01000005">
    <property type="protein sequence ID" value="GHI63150.1"/>
    <property type="molecule type" value="Genomic_DNA"/>
</dbReference>
<gene>
    <name evidence="2" type="ORF">Saso_48000</name>
</gene>
<accession>A0ABQ3S554</accession>
<organism evidence="2 3">
    <name type="scientific">Streptomyces asoensis</name>
    <dbReference type="NCBI Taxonomy" id="249586"/>
    <lineage>
        <taxon>Bacteria</taxon>
        <taxon>Bacillati</taxon>
        <taxon>Actinomycetota</taxon>
        <taxon>Actinomycetes</taxon>
        <taxon>Kitasatosporales</taxon>
        <taxon>Streptomycetaceae</taxon>
        <taxon>Streptomyces</taxon>
    </lineage>
</organism>
<dbReference type="Proteomes" id="UP000649259">
    <property type="component" value="Unassembled WGS sequence"/>
</dbReference>
<dbReference type="GeneID" id="91472645"/>
<evidence type="ECO:0000259" key="1">
    <source>
        <dbReference type="Pfam" id="PF17882"/>
    </source>
</evidence>
<dbReference type="SUPFAM" id="SSF49785">
    <property type="entry name" value="Galactose-binding domain-like"/>
    <property type="match status" value="1"/>
</dbReference>
<comment type="caution">
    <text evidence="2">The sequence shown here is derived from an EMBL/GenBank/DDBJ whole genome shotgun (WGS) entry which is preliminary data.</text>
</comment>
<dbReference type="Pfam" id="PF17882">
    <property type="entry name" value="SBD"/>
    <property type="match status" value="1"/>
</dbReference>
<sequence length="520" mass="56476">MDRVSVDFATRPAVLSNAVVRQHRCVLATTCLVVTAGGHLKLDFVVPDGEEAGEAVLRMSVLGAAAPMDAEVNDTPVAKGFELPRTEVTGGVAEYTLTVPGTALRPGVNELLIRNTDPDDDGVLRLRTVSLDAAAQAGRRRQVAADGTGSRVVWQFATERRPLGSSAWHPGPGLLFHLDGSESRHDAHDGERPTRLAWRGTDGAESSLAFRSDMSGFQGHFRDADGSSGELRGTLQERLPCRDDDDVRHFTTEEEHDGVWGSAGRLRLLLDDGGAPVERLTWSNLRGDTASLALPTAVGTPAPGDGETRDVTDQVSRTWASDEFTEWDEGVANLVEKSGKWLAHEDDPEVRFTFAAPTSVTEYRLTSANDAPGRDPANWVLEGSLDERNWRVLDSREGESFDRRYETKKYVLTQPGTYRVYRLRITANSGAEETQLNAVRFFDGGRQAPGPGVCDFIGYRQRGGAEPVGYRGTRIPAAVPGSGGEAGTDGELLGGDFSETARSLQDAARLLEQMTRYLQR</sequence>
<proteinExistence type="predicted"/>
<evidence type="ECO:0000313" key="3">
    <source>
        <dbReference type="Proteomes" id="UP000649259"/>
    </source>
</evidence>
<dbReference type="RefSeq" id="WP_189921890.1">
    <property type="nucleotide sequence ID" value="NZ_BMSI01000005.1"/>
</dbReference>
<dbReference type="Gene3D" id="2.60.120.260">
    <property type="entry name" value="Galactose-binding domain-like"/>
    <property type="match status" value="1"/>
</dbReference>
<feature type="domain" description="OAA-family lectin sugar binding" evidence="1">
    <location>
        <begin position="155"/>
        <end position="235"/>
    </location>
</feature>
<keyword evidence="3" id="KW-1185">Reference proteome</keyword>
<dbReference type="InterPro" id="IPR008979">
    <property type="entry name" value="Galactose-bd-like_sf"/>
</dbReference>
<reference evidence="3" key="1">
    <citation type="submission" date="2023-07" db="EMBL/GenBank/DDBJ databases">
        <title>Whole genome shotgun sequence of Streptomyces cacaoi subsp. asoensis NBRC 13813.</title>
        <authorList>
            <person name="Komaki H."/>
            <person name="Tamura T."/>
        </authorList>
    </citation>
    <scope>NUCLEOTIDE SEQUENCE [LARGE SCALE GENOMIC DNA]</scope>
    <source>
        <strain evidence="3">NBRC 13813</strain>
    </source>
</reference>